<sequence length="233" mass="25671">MAICLRPIFSLCTDMAYGACFNGYTNLEGSSGWVCGLQISGNYAGFTGRGLYIFTPNGGRYYGGFSFQEEYGDYESLMENSGGNLRCLRQFGDASNFSRPFLTLTEGYALLGVEVSMFEYDEECTETQLCVPPAMRNFKSLVFQGSGSWTIIGRNPNHRICIQASNTSLPYPAIITDMRQFGFDIEWGNIAQIIFGSSSCSGNVVVVDNSRARGVLVPPGVEPSKKYPNYESF</sequence>
<dbReference type="EMBL" id="CAXLJM020000124">
    <property type="protein sequence ID" value="CAL8139248.1"/>
    <property type="molecule type" value="Genomic_DNA"/>
</dbReference>
<reference evidence="1 2" key="1">
    <citation type="submission" date="2024-08" db="EMBL/GenBank/DDBJ databases">
        <authorList>
            <person name="Cucini C."/>
            <person name="Frati F."/>
        </authorList>
    </citation>
    <scope>NUCLEOTIDE SEQUENCE [LARGE SCALE GENOMIC DNA]</scope>
</reference>
<name>A0ABP1RZA6_9HEXA</name>
<evidence type="ECO:0000313" key="2">
    <source>
        <dbReference type="Proteomes" id="UP001642540"/>
    </source>
</evidence>
<organism evidence="1 2">
    <name type="scientific">Orchesella dallaii</name>
    <dbReference type="NCBI Taxonomy" id="48710"/>
    <lineage>
        <taxon>Eukaryota</taxon>
        <taxon>Metazoa</taxon>
        <taxon>Ecdysozoa</taxon>
        <taxon>Arthropoda</taxon>
        <taxon>Hexapoda</taxon>
        <taxon>Collembola</taxon>
        <taxon>Entomobryomorpha</taxon>
        <taxon>Entomobryoidea</taxon>
        <taxon>Orchesellidae</taxon>
        <taxon>Orchesellinae</taxon>
        <taxon>Orchesella</taxon>
    </lineage>
</organism>
<keyword evidence="2" id="KW-1185">Reference proteome</keyword>
<gene>
    <name evidence="1" type="ORF">ODALV1_LOCUS27748</name>
</gene>
<accession>A0ABP1RZA6</accession>
<evidence type="ECO:0000313" key="1">
    <source>
        <dbReference type="EMBL" id="CAL8139248.1"/>
    </source>
</evidence>
<dbReference type="Proteomes" id="UP001642540">
    <property type="component" value="Unassembled WGS sequence"/>
</dbReference>
<protein>
    <submittedName>
        <fullName evidence="1">Uncharacterized protein</fullName>
    </submittedName>
</protein>
<proteinExistence type="predicted"/>
<comment type="caution">
    <text evidence="1">The sequence shown here is derived from an EMBL/GenBank/DDBJ whole genome shotgun (WGS) entry which is preliminary data.</text>
</comment>